<protein>
    <submittedName>
        <fullName evidence="3">Putative IS3 family mobile element-associated protein</fullName>
    </submittedName>
</protein>
<gene>
    <name evidence="3" type="ORF">OA238_c13170</name>
</gene>
<dbReference type="Proteomes" id="UP000004688">
    <property type="component" value="Chromosome"/>
</dbReference>
<dbReference type="HOGENOM" id="CLU_117165_0_0_5"/>
<keyword evidence="1" id="KW-0175">Coiled coil</keyword>
<feature type="region of interest" description="Disordered" evidence="2">
    <location>
        <begin position="1"/>
        <end position="25"/>
    </location>
</feature>
<sequence>MVMPSQSPLSPDAGSGAVLAPTSPPRVVNAPLAPTAELTSIPKRRNFTAKYKLRILDETDQVADTGGVSAILRREGLYSSALTDWRRARAAGTLGALQPMRRGPQKAPANPLQAELAKANREVTALRRRLDQAEAIIAIQKKVAGLLDEMEQTQERSGKSELLSNLVFEYCWSCGDLVGVCGFDSVFERDACDDFCEVVKAA</sequence>
<evidence type="ECO:0000313" key="4">
    <source>
        <dbReference type="Proteomes" id="UP000004688"/>
    </source>
</evidence>
<dbReference type="STRING" id="391616.OA238_c13170"/>
<evidence type="ECO:0000313" key="3">
    <source>
        <dbReference type="EMBL" id="AGI71480.1"/>
    </source>
</evidence>
<dbReference type="eggNOG" id="COG2963">
    <property type="taxonomic scope" value="Bacteria"/>
</dbReference>
<dbReference type="AlphaFoldDB" id="M9RNY9"/>
<organism evidence="3 4">
    <name type="scientific">Octadecabacter arcticus 238</name>
    <dbReference type="NCBI Taxonomy" id="391616"/>
    <lineage>
        <taxon>Bacteria</taxon>
        <taxon>Pseudomonadati</taxon>
        <taxon>Pseudomonadota</taxon>
        <taxon>Alphaproteobacteria</taxon>
        <taxon>Rhodobacterales</taxon>
        <taxon>Roseobacteraceae</taxon>
        <taxon>Octadecabacter</taxon>
    </lineage>
</organism>
<feature type="coiled-coil region" evidence="1">
    <location>
        <begin position="109"/>
        <end position="156"/>
    </location>
</feature>
<evidence type="ECO:0000256" key="1">
    <source>
        <dbReference type="SAM" id="Coils"/>
    </source>
</evidence>
<reference evidence="3 4" key="1">
    <citation type="journal article" date="2013" name="PLoS ONE">
        <title>Poles Apart: Arctic and Antarctic Octadecabacter strains Share High Genome Plasticity and a New Type of Xanthorhodopsin.</title>
        <authorList>
            <person name="Vollmers J."/>
            <person name="Voget S."/>
            <person name="Dietrich S."/>
            <person name="Gollnow K."/>
            <person name="Smits M."/>
            <person name="Meyer K."/>
            <person name="Brinkhoff T."/>
            <person name="Simon M."/>
            <person name="Daniel R."/>
        </authorList>
    </citation>
    <scope>NUCLEOTIDE SEQUENCE [LARGE SCALE GENOMIC DNA]</scope>
    <source>
        <strain evidence="3 4">238</strain>
    </source>
</reference>
<keyword evidence="4" id="KW-1185">Reference proteome</keyword>
<dbReference type="KEGG" id="oar:OA238_c13170"/>
<name>M9RNY9_9RHOB</name>
<evidence type="ECO:0000256" key="2">
    <source>
        <dbReference type="SAM" id="MobiDB-lite"/>
    </source>
</evidence>
<accession>M9RNY9</accession>
<proteinExistence type="predicted"/>
<dbReference type="EMBL" id="CP003742">
    <property type="protein sequence ID" value="AGI71480.1"/>
    <property type="molecule type" value="Genomic_DNA"/>
</dbReference>